<dbReference type="eggNOG" id="COG3835">
    <property type="taxonomic scope" value="Bacteria"/>
</dbReference>
<sequence>MLTQEIARDIVEQTTIRLNRNINIMDKTGTIIASTNPKCNLNIGDCAKKMFIHRNSLIYRLKKVKEITGYNPQELSDVIPLQLAIWLREMDLDE</sequence>
<dbReference type="OrthoDB" id="9792148at2"/>
<dbReference type="RefSeq" id="WP_004428319.1">
    <property type="nucleotide sequence ID" value="NZ_ALPT02000002.1"/>
</dbReference>
<evidence type="ECO:0000313" key="4">
    <source>
        <dbReference type="Proteomes" id="UP000002754"/>
    </source>
</evidence>
<evidence type="ECO:0000313" key="3">
    <source>
        <dbReference type="EMBL" id="THG89675.1"/>
    </source>
</evidence>
<protein>
    <recommendedName>
        <fullName evidence="1">PucR C-terminal helix-turn-helix domain-containing protein</fullName>
    </recommendedName>
</protein>
<accession>A0A094YZM2</accession>
<dbReference type="Gene3D" id="1.10.10.2840">
    <property type="entry name" value="PucR C-terminal helix-turn-helix domain"/>
    <property type="match status" value="1"/>
</dbReference>
<dbReference type="STRING" id="1218173.BALCAV_0200865"/>
<gene>
    <name evidence="3" type="ORF">AJ85_15805</name>
    <name evidence="2" type="ORF">BALCAV_0200865</name>
</gene>
<evidence type="ECO:0000313" key="2">
    <source>
        <dbReference type="EMBL" id="KGA99017.1"/>
    </source>
</evidence>
<dbReference type="Proteomes" id="UP000002754">
    <property type="component" value="Unassembled WGS sequence"/>
</dbReference>
<evidence type="ECO:0000259" key="1">
    <source>
        <dbReference type="Pfam" id="PF13556"/>
    </source>
</evidence>
<dbReference type="PANTHER" id="PTHR33744">
    <property type="entry name" value="CARBOHYDRATE DIACID REGULATOR"/>
    <property type="match status" value="1"/>
</dbReference>
<evidence type="ECO:0000313" key="5">
    <source>
        <dbReference type="Proteomes" id="UP000297014"/>
    </source>
</evidence>
<feature type="domain" description="PucR C-terminal helix-turn-helix" evidence="1">
    <location>
        <begin position="38"/>
        <end position="85"/>
    </location>
</feature>
<proteinExistence type="predicted"/>
<dbReference type="InterPro" id="IPR042070">
    <property type="entry name" value="PucR_C-HTH_sf"/>
</dbReference>
<comment type="caution">
    <text evidence="2">The sequence shown here is derived from an EMBL/GenBank/DDBJ whole genome shotgun (WGS) entry which is preliminary data.</text>
</comment>
<dbReference type="Proteomes" id="UP000297014">
    <property type="component" value="Unassembled WGS sequence"/>
</dbReference>
<dbReference type="InterPro" id="IPR051448">
    <property type="entry name" value="CdaR-like_regulators"/>
</dbReference>
<reference evidence="3 5" key="2">
    <citation type="submission" date="2014-01" db="EMBL/GenBank/DDBJ databases">
        <title>Draft genome sequencing of Bacillus alcalophilus CGMCC 1.3604.</title>
        <authorList>
            <person name="Yang J."/>
            <person name="Diao L."/>
            <person name="Yang S."/>
        </authorList>
    </citation>
    <scope>NUCLEOTIDE SEQUENCE [LARGE SCALE GENOMIC DNA]</scope>
    <source>
        <strain evidence="3 5">CGMCC 1.3604</strain>
    </source>
</reference>
<organism evidence="2 4">
    <name type="scientific">Alkalihalobacillus alcalophilus ATCC 27647 = CGMCC 1.3604</name>
    <dbReference type="NCBI Taxonomy" id="1218173"/>
    <lineage>
        <taxon>Bacteria</taxon>
        <taxon>Bacillati</taxon>
        <taxon>Bacillota</taxon>
        <taxon>Bacilli</taxon>
        <taxon>Bacillales</taxon>
        <taxon>Bacillaceae</taxon>
        <taxon>Alkalihalobacillus</taxon>
    </lineage>
</organism>
<dbReference type="EMBL" id="JALP01000204">
    <property type="protein sequence ID" value="THG89675.1"/>
    <property type="molecule type" value="Genomic_DNA"/>
</dbReference>
<dbReference type="Pfam" id="PF13556">
    <property type="entry name" value="HTH_30"/>
    <property type="match status" value="1"/>
</dbReference>
<dbReference type="AlphaFoldDB" id="A0A094YZM2"/>
<dbReference type="EMBL" id="ALPT02000002">
    <property type="protein sequence ID" value="KGA99017.1"/>
    <property type="molecule type" value="Genomic_DNA"/>
</dbReference>
<keyword evidence="4" id="KW-1185">Reference proteome</keyword>
<name>A0A094YZM2_ALKAL</name>
<dbReference type="InterPro" id="IPR025736">
    <property type="entry name" value="PucR_C-HTH_dom"/>
</dbReference>
<reference evidence="2 4" key="1">
    <citation type="journal article" date="2014" name="Genome Announc.">
        <title>Draft Genome Sequence of Bacillus alcalophilus AV1934, a Classic Alkaliphile Isolated from Human Feces in 1934.</title>
        <authorList>
            <person name="Attie O."/>
            <person name="Jayaprakash A."/>
            <person name="Shah H."/>
            <person name="Paulsen I.T."/>
            <person name="Morino M."/>
            <person name="Takahashi Y."/>
            <person name="Narumi I."/>
            <person name="Sachidanandam R."/>
            <person name="Satoh K."/>
            <person name="Ito M."/>
            <person name="Krulwich T.A."/>
        </authorList>
    </citation>
    <scope>NUCLEOTIDE SEQUENCE [LARGE SCALE GENOMIC DNA]</scope>
    <source>
        <strain evidence="2 4">AV1934</strain>
    </source>
</reference>